<protein>
    <recommendedName>
        <fullName evidence="1">Electron transfer flavoprotein small subunit</fullName>
    </recommendedName>
</protein>
<organism evidence="3 4">
    <name type="scientific">Pelotomaculum schinkii</name>
    <dbReference type="NCBI Taxonomy" id="78350"/>
    <lineage>
        <taxon>Bacteria</taxon>
        <taxon>Bacillati</taxon>
        <taxon>Bacillota</taxon>
        <taxon>Clostridia</taxon>
        <taxon>Eubacteriales</taxon>
        <taxon>Desulfotomaculaceae</taxon>
        <taxon>Pelotomaculum</taxon>
    </lineage>
</organism>
<dbReference type="InterPro" id="IPR014730">
    <property type="entry name" value="ETF_a/b_N"/>
</dbReference>
<dbReference type="EMBL" id="QFGA01000004">
    <property type="protein sequence ID" value="TEB04419.1"/>
    <property type="molecule type" value="Genomic_DNA"/>
</dbReference>
<dbReference type="InterPro" id="IPR012255">
    <property type="entry name" value="ETF_b"/>
</dbReference>
<evidence type="ECO:0000313" key="3">
    <source>
        <dbReference type="EMBL" id="TEB04419.1"/>
    </source>
</evidence>
<dbReference type="Proteomes" id="UP000298324">
    <property type="component" value="Unassembled WGS sequence"/>
</dbReference>
<gene>
    <name evidence="3" type="primary">acrB_3</name>
    <name evidence="3" type="ORF">Psch_04146</name>
</gene>
<dbReference type="Pfam" id="PF01012">
    <property type="entry name" value="ETF"/>
    <property type="match status" value="1"/>
</dbReference>
<dbReference type="GO" id="GO:0009055">
    <property type="term" value="F:electron transfer activity"/>
    <property type="evidence" value="ECO:0007669"/>
    <property type="project" value="InterPro"/>
</dbReference>
<sequence length="264" mass="27873">MNIAVCIKPVPDPGHYHRITIDPATKLLERKGIPTIINPVDKNAVEAALQLKEQLGGKVVLVSMAPPDARETLKEGLAMGADEAYLLSDRAFAGADTLATARVLAAGLKKIGELDLILTGSESADGGTNHIPSQVGELMGFAHLNHVTELSMEASTIKIKTKIENGYVEYQGRLPLALGVAREINTPRYTTLMGVVMAQNKPFTTWGPGDLGLAPANTGLAGSPTQPGDLHMPQHGRRAELLEGAPEDMAGKIVAILRNAGVLA</sequence>
<dbReference type="PANTHER" id="PTHR21294">
    <property type="entry name" value="ELECTRON TRANSFER FLAVOPROTEIN BETA-SUBUNIT"/>
    <property type="match status" value="1"/>
</dbReference>
<evidence type="ECO:0000313" key="4">
    <source>
        <dbReference type="Proteomes" id="UP000298324"/>
    </source>
</evidence>
<proteinExistence type="predicted"/>
<comment type="caution">
    <text evidence="3">The sequence shown here is derived from an EMBL/GenBank/DDBJ whole genome shotgun (WGS) entry which is preliminary data.</text>
</comment>
<dbReference type="SMART" id="SM00893">
    <property type="entry name" value="ETF"/>
    <property type="match status" value="1"/>
</dbReference>
<dbReference type="SUPFAM" id="SSF52402">
    <property type="entry name" value="Adenine nucleotide alpha hydrolases-like"/>
    <property type="match status" value="1"/>
</dbReference>
<dbReference type="PIRSF" id="PIRSF000090">
    <property type="entry name" value="Beta-ETF"/>
    <property type="match status" value="1"/>
</dbReference>
<accession>A0A4Y7R6R7</accession>
<evidence type="ECO:0000259" key="2">
    <source>
        <dbReference type="SMART" id="SM00893"/>
    </source>
</evidence>
<dbReference type="RefSeq" id="WP_190259535.1">
    <property type="nucleotide sequence ID" value="NZ_QFGA01000004.1"/>
</dbReference>
<name>A0A4Y7R6R7_9FIRM</name>
<evidence type="ECO:0000256" key="1">
    <source>
        <dbReference type="ARBA" id="ARBA00042002"/>
    </source>
</evidence>
<dbReference type="PANTHER" id="PTHR21294:SF17">
    <property type="entry name" value="PROTEIN FIXA"/>
    <property type="match status" value="1"/>
</dbReference>
<dbReference type="Gene3D" id="3.40.50.620">
    <property type="entry name" value="HUPs"/>
    <property type="match status" value="1"/>
</dbReference>
<feature type="domain" description="Electron transfer flavoprotein alpha/beta-subunit N-terminal" evidence="2">
    <location>
        <begin position="25"/>
        <end position="215"/>
    </location>
</feature>
<reference evidence="3 4" key="1">
    <citation type="journal article" date="2018" name="Environ. Microbiol.">
        <title>Novel energy conservation strategies and behaviour of Pelotomaculum schinkii driving syntrophic propionate catabolism.</title>
        <authorList>
            <person name="Hidalgo-Ahumada C.A.P."/>
            <person name="Nobu M.K."/>
            <person name="Narihiro T."/>
            <person name="Tamaki H."/>
            <person name="Liu W.T."/>
            <person name="Kamagata Y."/>
            <person name="Stams A.J.M."/>
            <person name="Imachi H."/>
            <person name="Sousa D.Z."/>
        </authorList>
    </citation>
    <scope>NUCLEOTIDE SEQUENCE [LARGE SCALE GENOMIC DNA]</scope>
    <source>
        <strain evidence="3 4">HH</strain>
    </source>
</reference>
<dbReference type="InterPro" id="IPR014729">
    <property type="entry name" value="Rossmann-like_a/b/a_fold"/>
</dbReference>
<dbReference type="AlphaFoldDB" id="A0A4Y7R6R7"/>
<keyword evidence="4" id="KW-1185">Reference proteome</keyword>
<dbReference type="CDD" id="cd01714">
    <property type="entry name" value="ETF_beta"/>
    <property type="match status" value="1"/>
</dbReference>
<dbReference type="InterPro" id="IPR033948">
    <property type="entry name" value="ETF_beta_N"/>
</dbReference>